<evidence type="ECO:0000256" key="3">
    <source>
        <dbReference type="ARBA" id="ARBA00023163"/>
    </source>
</evidence>
<dbReference type="PANTHER" id="PTHR47506:SF1">
    <property type="entry name" value="HTH-TYPE TRANSCRIPTIONAL REGULATOR YJDC"/>
    <property type="match status" value="1"/>
</dbReference>
<dbReference type="AlphaFoldDB" id="U2ZY17"/>
<dbReference type="Proteomes" id="UP000016568">
    <property type="component" value="Unassembled WGS sequence"/>
</dbReference>
<dbReference type="Pfam" id="PF16925">
    <property type="entry name" value="TetR_C_13"/>
    <property type="match status" value="1"/>
</dbReference>
<keyword evidence="1" id="KW-0805">Transcription regulation</keyword>
<evidence type="ECO:0000313" key="6">
    <source>
        <dbReference type="EMBL" id="GAD47418.1"/>
    </source>
</evidence>
<dbReference type="SUPFAM" id="SSF48498">
    <property type="entry name" value="Tetracyclin repressor-like, C-terminal domain"/>
    <property type="match status" value="1"/>
</dbReference>
<dbReference type="GO" id="GO:0003677">
    <property type="term" value="F:DNA binding"/>
    <property type="evidence" value="ECO:0007669"/>
    <property type="project" value="UniProtKB-UniRule"/>
</dbReference>
<dbReference type="InterPro" id="IPR009057">
    <property type="entry name" value="Homeodomain-like_sf"/>
</dbReference>
<dbReference type="RefSeq" id="WP_021688325.1">
    <property type="nucleotide sequence ID" value="NZ_BASZ01000001.1"/>
</dbReference>
<feature type="DNA-binding region" description="H-T-H motif" evidence="4">
    <location>
        <begin position="30"/>
        <end position="49"/>
    </location>
</feature>
<dbReference type="eggNOG" id="COG1309">
    <property type="taxonomic scope" value="Bacteria"/>
</dbReference>
<dbReference type="PROSITE" id="PS50977">
    <property type="entry name" value="HTH_TETR_2"/>
    <property type="match status" value="1"/>
</dbReference>
<keyword evidence="3" id="KW-0804">Transcription</keyword>
<dbReference type="EMBL" id="BASZ01000001">
    <property type="protein sequence ID" value="GAD47418.1"/>
    <property type="molecule type" value="Genomic_DNA"/>
</dbReference>
<dbReference type="InterPro" id="IPR011075">
    <property type="entry name" value="TetR_C"/>
</dbReference>
<accession>U2ZY17</accession>
<keyword evidence="7" id="KW-1185">Reference proteome</keyword>
<protein>
    <submittedName>
        <fullName evidence="6">Putative transcriptional regulator</fullName>
    </submittedName>
</protein>
<reference evidence="6 7" key="1">
    <citation type="submission" date="2013-09" db="EMBL/GenBank/DDBJ databases">
        <title>Whole genome shotgun sequence of Novosphingobium tardaugens NBRC 16725.</title>
        <authorList>
            <person name="Isaki S."/>
            <person name="Hosoyama A."/>
            <person name="Tsuchikane K."/>
            <person name="Katsumata H."/>
            <person name="Ando Y."/>
            <person name="Yamazaki S."/>
            <person name="Fujita N."/>
        </authorList>
    </citation>
    <scope>NUCLEOTIDE SEQUENCE [LARGE SCALE GENOMIC DNA]</scope>
    <source>
        <strain evidence="6 7">NBRC 16725</strain>
    </source>
</reference>
<feature type="domain" description="HTH tetR-type" evidence="5">
    <location>
        <begin position="7"/>
        <end position="67"/>
    </location>
</feature>
<gene>
    <name evidence="6" type="ORF">NT2_01_01860</name>
</gene>
<dbReference type="Gene3D" id="1.10.10.60">
    <property type="entry name" value="Homeodomain-like"/>
    <property type="match status" value="1"/>
</dbReference>
<dbReference type="Gene3D" id="1.10.357.10">
    <property type="entry name" value="Tetracycline Repressor, domain 2"/>
    <property type="match status" value="1"/>
</dbReference>
<dbReference type="SUPFAM" id="SSF46689">
    <property type="entry name" value="Homeodomain-like"/>
    <property type="match status" value="1"/>
</dbReference>
<keyword evidence="2 4" id="KW-0238">DNA-binding</keyword>
<name>U2ZY17_9SPHN</name>
<evidence type="ECO:0000256" key="2">
    <source>
        <dbReference type="ARBA" id="ARBA00023125"/>
    </source>
</evidence>
<dbReference type="InterPro" id="IPR036271">
    <property type="entry name" value="Tet_transcr_reg_TetR-rel_C_sf"/>
</dbReference>
<evidence type="ECO:0000259" key="5">
    <source>
        <dbReference type="PROSITE" id="PS50977"/>
    </source>
</evidence>
<proteinExistence type="predicted"/>
<comment type="caution">
    <text evidence="6">The sequence shown here is derived from an EMBL/GenBank/DDBJ whole genome shotgun (WGS) entry which is preliminary data.</text>
</comment>
<organism evidence="6 7">
    <name type="scientific">Caenibius tardaugens NBRC 16725</name>
    <dbReference type="NCBI Taxonomy" id="1219035"/>
    <lineage>
        <taxon>Bacteria</taxon>
        <taxon>Pseudomonadati</taxon>
        <taxon>Pseudomonadota</taxon>
        <taxon>Alphaproteobacteria</taxon>
        <taxon>Sphingomonadales</taxon>
        <taxon>Erythrobacteraceae</taxon>
        <taxon>Caenibius</taxon>
    </lineage>
</organism>
<dbReference type="InterPro" id="IPR001647">
    <property type="entry name" value="HTH_TetR"/>
</dbReference>
<evidence type="ECO:0000256" key="1">
    <source>
        <dbReference type="ARBA" id="ARBA00023015"/>
    </source>
</evidence>
<dbReference type="PANTHER" id="PTHR47506">
    <property type="entry name" value="TRANSCRIPTIONAL REGULATORY PROTEIN"/>
    <property type="match status" value="1"/>
</dbReference>
<sequence>MAGRPAKYCRETVIGNAMAEFWSRGFVGSDIDGLTGAAGVNRHSLYKAFGGKRGLFLDALRHYVDGVAAGYVKLLEQGSGLDDICAYFAYATGMRQVENPDAEPQGFDQRGCFLVNTAIELGHSDPQVTALLEVYYARIENAFAGLIRRGQESGSIRSDIDPHITARWLRVTSQGLSVSSRMGSVPGDLTGVVRMALATTEQAKGERG</sequence>
<dbReference type="Pfam" id="PF00440">
    <property type="entry name" value="TetR_N"/>
    <property type="match status" value="1"/>
</dbReference>
<evidence type="ECO:0000256" key="4">
    <source>
        <dbReference type="PROSITE-ProRule" id="PRU00335"/>
    </source>
</evidence>
<evidence type="ECO:0000313" key="7">
    <source>
        <dbReference type="Proteomes" id="UP000016568"/>
    </source>
</evidence>